<comment type="caution">
    <text evidence="2">The sequence shown here is derived from an EMBL/GenBank/DDBJ whole genome shotgun (WGS) entry which is preliminary data.</text>
</comment>
<feature type="compositionally biased region" description="Basic and acidic residues" evidence="1">
    <location>
        <begin position="1"/>
        <end position="14"/>
    </location>
</feature>
<name>A0A8J7FDM5_9CYAN</name>
<dbReference type="Proteomes" id="UP000620559">
    <property type="component" value="Unassembled WGS sequence"/>
</dbReference>
<evidence type="ECO:0000256" key="1">
    <source>
        <dbReference type="SAM" id="MobiDB-lite"/>
    </source>
</evidence>
<keyword evidence="3" id="KW-1185">Reference proteome</keyword>
<gene>
    <name evidence="2" type="ORF">IQ247_06300</name>
</gene>
<evidence type="ECO:0000313" key="3">
    <source>
        <dbReference type="Proteomes" id="UP000620559"/>
    </source>
</evidence>
<protein>
    <submittedName>
        <fullName evidence="2">Uncharacterized protein</fullName>
    </submittedName>
</protein>
<organism evidence="2 3">
    <name type="scientific">Plectonema cf. radiosum LEGE 06105</name>
    <dbReference type="NCBI Taxonomy" id="945769"/>
    <lineage>
        <taxon>Bacteria</taxon>
        <taxon>Bacillati</taxon>
        <taxon>Cyanobacteriota</taxon>
        <taxon>Cyanophyceae</taxon>
        <taxon>Oscillatoriophycideae</taxon>
        <taxon>Oscillatoriales</taxon>
        <taxon>Microcoleaceae</taxon>
        <taxon>Plectonema</taxon>
    </lineage>
</organism>
<dbReference type="AlphaFoldDB" id="A0A8J7FDM5"/>
<dbReference type="EMBL" id="JADEWL010000013">
    <property type="protein sequence ID" value="MBE9212321.1"/>
    <property type="molecule type" value="Genomic_DNA"/>
</dbReference>
<proteinExistence type="predicted"/>
<reference evidence="2" key="1">
    <citation type="submission" date="2020-10" db="EMBL/GenBank/DDBJ databases">
        <authorList>
            <person name="Castelo-Branco R."/>
            <person name="Eusebio N."/>
            <person name="Adriana R."/>
            <person name="Vieira A."/>
            <person name="Brugerolle De Fraissinette N."/>
            <person name="Rezende De Castro R."/>
            <person name="Schneider M.P."/>
            <person name="Vasconcelos V."/>
            <person name="Leao P.N."/>
        </authorList>
    </citation>
    <scope>NUCLEOTIDE SEQUENCE</scope>
    <source>
        <strain evidence="2">LEGE 06105</strain>
    </source>
</reference>
<accession>A0A8J7FDM5</accession>
<feature type="region of interest" description="Disordered" evidence="1">
    <location>
        <begin position="1"/>
        <end position="42"/>
    </location>
</feature>
<dbReference type="RefSeq" id="WP_193918141.1">
    <property type="nucleotide sequence ID" value="NZ_JADEWL010000013.1"/>
</dbReference>
<evidence type="ECO:0000313" key="2">
    <source>
        <dbReference type="EMBL" id="MBE9212321.1"/>
    </source>
</evidence>
<sequence length="63" mass="7679">MSYRTHYEDRERRQNAIAHYVRRRSRPERARNQRQSGGLSHAPAFKSSNRCQCCLKEQIFNYY</sequence>